<dbReference type="OrthoDB" id="6630425at2759"/>
<dbReference type="InterPro" id="IPR000618">
    <property type="entry name" value="Insect_cuticle"/>
</dbReference>
<evidence type="ECO:0000313" key="5">
    <source>
        <dbReference type="RefSeq" id="XP_030377837.1"/>
    </source>
</evidence>
<gene>
    <name evidence="5" type="primary">LOC115626594</name>
</gene>
<sequence>MFAKTPEGYDYVRPQARKLSAGANVPAPLLPVPLPILRQHNPEYYPPASYSFNYAVHDELTGDIKEHSETRDGYLVRGSYSLVDPDGYKRTVTYTADDVHGFNAVVNRVPYALKPVAVAPLALDERSASNVALLKSVAVAEATQQQKQLENGAHSSSTDYVATAAGASAGAVANSGDSYALAPRGRDSAGGPYA</sequence>
<evidence type="ECO:0000256" key="3">
    <source>
        <dbReference type="SAM" id="MobiDB-lite"/>
    </source>
</evidence>
<dbReference type="PANTHER" id="PTHR12236:SF86">
    <property type="entry name" value="CCP84AC-RELATED"/>
    <property type="match status" value="1"/>
</dbReference>
<keyword evidence="1 2" id="KW-0193">Cuticle</keyword>
<name>A0A6J2TSE6_DROLE</name>
<dbReference type="RefSeq" id="XP_030377837.1">
    <property type="nucleotide sequence ID" value="XM_030521977.1"/>
</dbReference>
<dbReference type="GeneID" id="115626594"/>
<dbReference type="Pfam" id="PF00379">
    <property type="entry name" value="Chitin_bind_4"/>
    <property type="match status" value="1"/>
</dbReference>
<dbReference type="GO" id="GO:0005615">
    <property type="term" value="C:extracellular space"/>
    <property type="evidence" value="ECO:0007669"/>
    <property type="project" value="TreeGrafter"/>
</dbReference>
<protein>
    <submittedName>
        <fullName evidence="5">Cuticle protein 8</fullName>
    </submittedName>
</protein>
<organism evidence="4 5">
    <name type="scientific">Drosophila lebanonensis</name>
    <name type="common">Fruit fly</name>
    <name type="synonym">Scaptodrosophila lebanonensis</name>
    <dbReference type="NCBI Taxonomy" id="7225"/>
    <lineage>
        <taxon>Eukaryota</taxon>
        <taxon>Metazoa</taxon>
        <taxon>Ecdysozoa</taxon>
        <taxon>Arthropoda</taxon>
        <taxon>Hexapoda</taxon>
        <taxon>Insecta</taxon>
        <taxon>Pterygota</taxon>
        <taxon>Neoptera</taxon>
        <taxon>Endopterygota</taxon>
        <taxon>Diptera</taxon>
        <taxon>Brachycera</taxon>
        <taxon>Muscomorpha</taxon>
        <taxon>Ephydroidea</taxon>
        <taxon>Drosophilidae</taxon>
        <taxon>Scaptodrosophila</taxon>
    </lineage>
</organism>
<dbReference type="GO" id="GO:0042302">
    <property type="term" value="F:structural constituent of cuticle"/>
    <property type="evidence" value="ECO:0007669"/>
    <property type="project" value="UniProtKB-UniRule"/>
</dbReference>
<accession>A0A6J2TSE6</accession>
<reference evidence="5" key="1">
    <citation type="submission" date="2025-08" db="UniProtKB">
        <authorList>
            <consortium name="RefSeq"/>
        </authorList>
    </citation>
    <scope>IDENTIFICATION</scope>
    <source>
        <strain evidence="5">11010-0011.00</strain>
        <tissue evidence="5">Whole body</tissue>
    </source>
</reference>
<dbReference type="Proteomes" id="UP000504634">
    <property type="component" value="Unplaced"/>
</dbReference>
<dbReference type="InterPro" id="IPR031311">
    <property type="entry name" value="CHIT_BIND_RR_consensus"/>
</dbReference>
<dbReference type="CTD" id="33480"/>
<dbReference type="AlphaFoldDB" id="A0A6J2TSE6"/>
<evidence type="ECO:0000313" key="4">
    <source>
        <dbReference type="Proteomes" id="UP000504634"/>
    </source>
</evidence>
<dbReference type="PANTHER" id="PTHR12236">
    <property type="entry name" value="STRUCTURAL CONTITUENT OF CUTICLE"/>
    <property type="match status" value="1"/>
</dbReference>
<feature type="region of interest" description="Disordered" evidence="3">
    <location>
        <begin position="171"/>
        <end position="194"/>
    </location>
</feature>
<dbReference type="PROSITE" id="PS51155">
    <property type="entry name" value="CHIT_BIND_RR_2"/>
    <property type="match status" value="1"/>
</dbReference>
<evidence type="ECO:0000256" key="1">
    <source>
        <dbReference type="ARBA" id="ARBA00022460"/>
    </source>
</evidence>
<evidence type="ECO:0000256" key="2">
    <source>
        <dbReference type="PROSITE-ProRule" id="PRU00497"/>
    </source>
</evidence>
<keyword evidence="4" id="KW-1185">Reference proteome</keyword>
<dbReference type="GO" id="GO:0031012">
    <property type="term" value="C:extracellular matrix"/>
    <property type="evidence" value="ECO:0007669"/>
    <property type="project" value="TreeGrafter"/>
</dbReference>
<dbReference type="PRINTS" id="PR00947">
    <property type="entry name" value="CUTICLE"/>
</dbReference>
<proteinExistence type="predicted"/>
<dbReference type="InterPro" id="IPR051217">
    <property type="entry name" value="Insect_Cuticle_Struc_Prot"/>
</dbReference>
<dbReference type="PROSITE" id="PS00233">
    <property type="entry name" value="CHIT_BIND_RR_1"/>
    <property type="match status" value="1"/>
</dbReference>